<proteinExistence type="predicted"/>
<comment type="caution">
    <text evidence="2">The sequence shown here is derived from an EMBL/GenBank/DDBJ whole genome shotgun (WGS) entry which is preliminary data.</text>
</comment>
<protein>
    <submittedName>
        <fullName evidence="2">DUF4148 domain-containing protein</fullName>
    </submittedName>
</protein>
<dbReference type="RefSeq" id="WP_408183504.1">
    <property type="nucleotide sequence ID" value="NZ_JAQQEZ010000107.1"/>
</dbReference>
<reference evidence="2 3" key="1">
    <citation type="journal article" date="2024" name="Chem. Sci.">
        <title>Discovery of megapolipeptins by genome mining of a Burkholderiales bacteria collection.</title>
        <authorList>
            <person name="Paulo B.S."/>
            <person name="Recchia M.J.J."/>
            <person name="Lee S."/>
            <person name="Fergusson C.H."/>
            <person name="Romanowski S.B."/>
            <person name="Hernandez A."/>
            <person name="Krull N."/>
            <person name="Liu D.Y."/>
            <person name="Cavanagh H."/>
            <person name="Bos A."/>
            <person name="Gray C.A."/>
            <person name="Murphy B.T."/>
            <person name="Linington R.G."/>
            <person name="Eustaquio A.S."/>
        </authorList>
    </citation>
    <scope>NUCLEOTIDE SEQUENCE [LARGE SCALE GENOMIC DNA]</scope>
    <source>
        <strain evidence="2 3">RL17-350-BIC-A</strain>
    </source>
</reference>
<evidence type="ECO:0000256" key="1">
    <source>
        <dbReference type="SAM" id="SignalP"/>
    </source>
</evidence>
<keyword evidence="1" id="KW-0732">Signal</keyword>
<keyword evidence="3" id="KW-1185">Reference proteome</keyword>
<gene>
    <name evidence="2" type="ORF">PQR57_47190</name>
</gene>
<name>A0ABW9B6B8_9BURK</name>
<accession>A0ABW9B6B8</accession>
<feature type="chain" id="PRO_5046049245" evidence="1">
    <location>
        <begin position="23"/>
        <end position="95"/>
    </location>
</feature>
<dbReference type="EMBL" id="JAQQEZ010000107">
    <property type="protein sequence ID" value="MFM0008467.1"/>
    <property type="molecule type" value="Genomic_DNA"/>
</dbReference>
<evidence type="ECO:0000313" key="2">
    <source>
        <dbReference type="EMBL" id="MFM0008467.1"/>
    </source>
</evidence>
<organism evidence="2 3">
    <name type="scientific">Paraburkholderia dipogonis</name>
    <dbReference type="NCBI Taxonomy" id="1211383"/>
    <lineage>
        <taxon>Bacteria</taxon>
        <taxon>Pseudomonadati</taxon>
        <taxon>Pseudomonadota</taxon>
        <taxon>Betaproteobacteria</taxon>
        <taxon>Burkholderiales</taxon>
        <taxon>Burkholderiaceae</taxon>
        <taxon>Paraburkholderia</taxon>
    </lineage>
</organism>
<evidence type="ECO:0000313" key="3">
    <source>
        <dbReference type="Proteomes" id="UP001629230"/>
    </source>
</evidence>
<feature type="signal peptide" evidence="1">
    <location>
        <begin position="1"/>
        <end position="22"/>
    </location>
</feature>
<sequence>MKLLTAFAVTALSLSFGTAAFAQSNPSGLTHAEVMAQLQQAQAEGLVPSHNNDYPPSEATIARNREIYAIQHRTAGAHEVNTAGMPAAHSAPASN</sequence>
<dbReference type="Pfam" id="PF13663">
    <property type="entry name" value="DUF4148"/>
    <property type="match status" value="1"/>
</dbReference>
<dbReference type="Proteomes" id="UP001629230">
    <property type="component" value="Unassembled WGS sequence"/>
</dbReference>
<dbReference type="InterPro" id="IPR025421">
    <property type="entry name" value="DUF4148"/>
</dbReference>